<dbReference type="Gene3D" id="3.30.1360.180">
    <property type="match status" value="1"/>
</dbReference>
<evidence type="ECO:0000313" key="4">
    <source>
        <dbReference type="EMBL" id="KAK2573925.1"/>
    </source>
</evidence>
<dbReference type="Gene3D" id="3.40.720.10">
    <property type="entry name" value="Alkaline Phosphatase, subunit A"/>
    <property type="match status" value="1"/>
</dbReference>
<evidence type="ECO:0000259" key="3">
    <source>
        <dbReference type="SMART" id="SM00756"/>
    </source>
</evidence>
<dbReference type="GO" id="GO:0047057">
    <property type="term" value="F:vitamin-K-epoxide reductase (warfarin-sensitive) activity"/>
    <property type="evidence" value="ECO:0007669"/>
    <property type="project" value="InterPro"/>
</dbReference>
<dbReference type="Proteomes" id="UP001249851">
    <property type="component" value="Unassembled WGS sequence"/>
</dbReference>
<dbReference type="InterPro" id="IPR012932">
    <property type="entry name" value="VKOR"/>
</dbReference>
<dbReference type="CDD" id="cd16018">
    <property type="entry name" value="Enpp"/>
    <property type="match status" value="1"/>
</dbReference>
<feature type="chain" id="PRO_5042206659" evidence="2">
    <location>
        <begin position="22"/>
        <end position="543"/>
    </location>
</feature>
<reference evidence="4" key="1">
    <citation type="journal article" date="2023" name="G3 (Bethesda)">
        <title>Whole genome assembly and annotation of the endangered Caribbean coral Acropora cervicornis.</title>
        <authorList>
            <person name="Selwyn J.D."/>
            <person name="Vollmer S.V."/>
        </authorList>
    </citation>
    <scope>NUCLEOTIDE SEQUENCE</scope>
    <source>
        <strain evidence="4">K2</strain>
    </source>
</reference>
<dbReference type="EMBL" id="JARQWQ010000001">
    <property type="protein sequence ID" value="KAK2573925.1"/>
    <property type="molecule type" value="Genomic_DNA"/>
</dbReference>
<feature type="transmembrane region" description="Helical" evidence="1">
    <location>
        <begin position="479"/>
        <end position="501"/>
    </location>
</feature>
<proteinExistence type="predicted"/>
<keyword evidence="2" id="KW-0732">Signal</keyword>
<accession>A0AAD9R6S6</accession>
<dbReference type="PANTHER" id="PTHR10151:SF120">
    <property type="entry name" value="BIS(5'-ADENOSYL)-TRIPHOSPHATASE"/>
    <property type="match status" value="1"/>
</dbReference>
<keyword evidence="1" id="KW-0472">Membrane</keyword>
<evidence type="ECO:0000256" key="2">
    <source>
        <dbReference type="SAM" id="SignalP"/>
    </source>
</evidence>
<dbReference type="PANTHER" id="PTHR10151">
    <property type="entry name" value="ECTONUCLEOTIDE PYROPHOSPHATASE/PHOSPHODIESTERASE"/>
    <property type="match status" value="1"/>
</dbReference>
<feature type="transmembrane region" description="Helical" evidence="1">
    <location>
        <begin position="454"/>
        <end position="473"/>
    </location>
</feature>
<dbReference type="GO" id="GO:0016787">
    <property type="term" value="F:hydrolase activity"/>
    <property type="evidence" value="ECO:0007669"/>
    <property type="project" value="UniProtKB-ARBA"/>
</dbReference>
<organism evidence="4 5">
    <name type="scientific">Acropora cervicornis</name>
    <name type="common">Staghorn coral</name>
    <dbReference type="NCBI Taxonomy" id="6130"/>
    <lineage>
        <taxon>Eukaryota</taxon>
        <taxon>Metazoa</taxon>
        <taxon>Cnidaria</taxon>
        <taxon>Anthozoa</taxon>
        <taxon>Hexacorallia</taxon>
        <taxon>Scleractinia</taxon>
        <taxon>Astrocoeniina</taxon>
        <taxon>Acroporidae</taxon>
        <taxon>Acropora</taxon>
    </lineage>
</organism>
<feature type="domain" description="Vitamin K epoxide reductase" evidence="3">
    <location>
        <begin position="381"/>
        <end position="529"/>
    </location>
</feature>
<dbReference type="InterPro" id="IPR017850">
    <property type="entry name" value="Alkaline_phosphatase_core_sf"/>
</dbReference>
<comment type="caution">
    <text evidence="4">The sequence shown here is derived from an EMBL/GenBank/DDBJ whole genome shotgun (WGS) entry which is preliminary data.</text>
</comment>
<dbReference type="InterPro" id="IPR002591">
    <property type="entry name" value="Phosphodiest/P_Trfase"/>
</dbReference>
<evidence type="ECO:0000313" key="5">
    <source>
        <dbReference type="Proteomes" id="UP001249851"/>
    </source>
</evidence>
<name>A0AAD9R6S6_ACRCE</name>
<sequence>MSSAAIFVVFFITSLISGVVSGPQSILLISLDGFRWDFASKADTPNMDFLAKTGVTVPYVRSVFPTVTYPGHYSIVTGLYPESHGIVSNSMYDPVFKAKFGGANTDPRWWNSAEPIWVTNQRQKGRSAVLYWPGYNVKIRGMYPIFREYSPSSNVDLHNKTGRVLPFEKRVKKIMEWLTAPNPPNFLAVYFEEPDEACHRHGTGGVSKAVHRVDEIIGLFIERLKHHQLLNKVNLIITSDHGMASCNKFIDIDKIVHPSSFDFWDSWFNILIAPKPGKEEKVYKSLKNVPHLHVYRKKEVPVDLHFTNNRRISPLVIVPSEGWVVSSRNGRYVKHLPDTGLGHGFSCKCKSMSTAFIARGPAFKKHYIGKPFDSHTEAVMVSFLGISRLLICLAGIALSVYALHVELSKAHDKDYKALCDINEHMSCSKVFTSKYGTGFGLVEPLLGKNHPFNVPNSIFGIIFYSSIIMLGVVSGKFAALMMFLFSLASCVGSVYLGYILFYILHDTCVVCISTYVVNACLFVINMITLNNALSAPSPKKKKN</sequence>
<dbReference type="SUPFAM" id="SSF53649">
    <property type="entry name" value="Alkaline phosphatase-like"/>
    <property type="match status" value="1"/>
</dbReference>
<dbReference type="AlphaFoldDB" id="A0AAD9R6S6"/>
<keyword evidence="1" id="KW-1133">Transmembrane helix</keyword>
<reference evidence="4" key="2">
    <citation type="journal article" date="2023" name="Science">
        <title>Genomic signatures of disease resistance in endangered staghorn corals.</title>
        <authorList>
            <person name="Vollmer S.V."/>
            <person name="Selwyn J.D."/>
            <person name="Despard B.A."/>
            <person name="Roesel C.L."/>
        </authorList>
    </citation>
    <scope>NUCLEOTIDE SEQUENCE</scope>
    <source>
        <strain evidence="4">K2</strain>
    </source>
</reference>
<dbReference type="GO" id="GO:0042373">
    <property type="term" value="P:vitamin K metabolic process"/>
    <property type="evidence" value="ECO:0007669"/>
    <property type="project" value="InterPro"/>
</dbReference>
<keyword evidence="5" id="KW-1185">Reference proteome</keyword>
<dbReference type="Pfam" id="PF07884">
    <property type="entry name" value="VKOR"/>
    <property type="match status" value="1"/>
</dbReference>
<feature type="transmembrane region" description="Helical" evidence="1">
    <location>
        <begin position="378"/>
        <end position="403"/>
    </location>
</feature>
<dbReference type="CDD" id="cd12917">
    <property type="entry name" value="VKOR_euk"/>
    <property type="match status" value="1"/>
</dbReference>
<gene>
    <name evidence="4" type="ORF">P5673_000033</name>
</gene>
<evidence type="ECO:0000256" key="1">
    <source>
        <dbReference type="SAM" id="Phobius"/>
    </source>
</evidence>
<protein>
    <submittedName>
        <fullName evidence="4">Ectonucleotide pyrophosphatase/phosphodiesterase family member 5</fullName>
    </submittedName>
</protein>
<feature type="transmembrane region" description="Helical" evidence="1">
    <location>
        <begin position="508"/>
        <end position="529"/>
    </location>
</feature>
<keyword evidence="1" id="KW-0812">Transmembrane</keyword>
<dbReference type="Pfam" id="PF01663">
    <property type="entry name" value="Phosphodiest"/>
    <property type="match status" value="1"/>
</dbReference>
<dbReference type="InterPro" id="IPR042406">
    <property type="entry name" value="VKORC1/VKORC1L1"/>
</dbReference>
<feature type="signal peptide" evidence="2">
    <location>
        <begin position="1"/>
        <end position="21"/>
    </location>
</feature>
<dbReference type="SMART" id="SM00756">
    <property type="entry name" value="VKc"/>
    <property type="match status" value="1"/>
</dbReference>